<evidence type="ECO:0000256" key="1">
    <source>
        <dbReference type="ARBA" id="ARBA00022801"/>
    </source>
</evidence>
<proteinExistence type="predicted"/>
<dbReference type="InterPro" id="IPR027432">
    <property type="entry name" value="dGTP_triphosphohydrolase_C"/>
</dbReference>
<accession>A0A1R4FM00</accession>
<dbReference type="PANTHER" id="PTHR11373:SF32">
    <property type="entry name" value="DEOXYGUANOSINETRIPHOSPHATE TRIPHOSPHOHYDROLASE"/>
    <property type="match status" value="1"/>
</dbReference>
<dbReference type="EMBL" id="FUIE01000033">
    <property type="protein sequence ID" value="SJM56974.1"/>
    <property type="molecule type" value="Genomic_DNA"/>
</dbReference>
<keyword evidence="1 4" id="KW-0378">Hydrolase</keyword>
<dbReference type="CDD" id="cd00077">
    <property type="entry name" value="HDc"/>
    <property type="match status" value="1"/>
</dbReference>
<dbReference type="InterPro" id="IPR050135">
    <property type="entry name" value="dGTPase-like"/>
</dbReference>
<dbReference type="SUPFAM" id="SSF109604">
    <property type="entry name" value="HD-domain/PDEase-like"/>
    <property type="match status" value="1"/>
</dbReference>
<organism evidence="4 5">
    <name type="scientific">Brevundimonas diminuta 3F5N</name>
    <dbReference type="NCBI Taxonomy" id="1255603"/>
    <lineage>
        <taxon>Bacteria</taxon>
        <taxon>Pseudomonadati</taxon>
        <taxon>Pseudomonadota</taxon>
        <taxon>Alphaproteobacteria</taxon>
        <taxon>Caulobacterales</taxon>
        <taxon>Caulobacteraceae</taxon>
        <taxon>Brevundimonas</taxon>
    </lineage>
</organism>
<evidence type="ECO:0000313" key="5">
    <source>
        <dbReference type="Proteomes" id="UP000195766"/>
    </source>
</evidence>
<feature type="domain" description="HD/PDEase" evidence="3">
    <location>
        <begin position="69"/>
        <end position="271"/>
    </location>
</feature>
<evidence type="ECO:0000256" key="2">
    <source>
        <dbReference type="SAM" id="MobiDB-lite"/>
    </source>
</evidence>
<reference evidence="4 5" key="1">
    <citation type="submission" date="2017-02" db="EMBL/GenBank/DDBJ databases">
        <authorList>
            <person name="Peterson S.W."/>
        </authorList>
    </citation>
    <scope>NUCLEOTIDE SEQUENCE [LARGE SCALE GENOMIC DNA]</scope>
    <source>
        <strain evidence="4 5">3F5N</strain>
    </source>
</reference>
<dbReference type="AlphaFoldDB" id="A0A1R4FM00"/>
<name>A0A1R4FM00_BREDI</name>
<dbReference type="InterPro" id="IPR003607">
    <property type="entry name" value="HD/PDEase_dom"/>
</dbReference>
<dbReference type="Gene3D" id="1.10.3210.10">
    <property type="entry name" value="Hypothetical protein af1432"/>
    <property type="match status" value="1"/>
</dbReference>
<sequence length="479" mass="54321">MKPTIWSEARYPRNNTLHASTPSETDNSGEATNAHRSEHQRDFDRLLFSTPVRRLSDKTQVWPMDLNDGVRTRLTHSHEVANLARSIGAKIHAQCAEAFSADFHDVVAPILQAISICHDLGNPPFGHQGETAIARWFADRQWIFVNLDDTRCARIPMIPENLRAEFLQFDGNPQSIRLLTRLQTHVHDLGLDLTAATIVSALKYPFPASNYGKPDNPISKKYGYFASEYHIVEWARSATGIKEGQRHPLTWIMEACDDIAYSVLDADDAMKKGVISPNDVLTILKKNDKISQKTISVIEKSFEKTDALNKDRNLINDIKISYLRAALIDSLVDNASNKFVTNLDNINKYTHQIPLMEDDPLCDTLKKVARDYAFCHADLLRAEALGAQALTDLMTWFWDAITTRKNPNDILSRRTHPRAAYIFSLISPNYKDAAANPRPETSKEGNLVRYRELRLLTDMVSGMTDTFALNLWTRLREMT</sequence>
<protein>
    <submittedName>
        <fullName evidence="4">DNTP triphosphohydrolase, broad substrate specificity, subgroup 3</fullName>
    </submittedName>
</protein>
<dbReference type="Proteomes" id="UP000195766">
    <property type="component" value="Unassembled WGS sequence"/>
</dbReference>
<dbReference type="InterPro" id="IPR023293">
    <property type="entry name" value="dGTP_triP_hydro_central_sf"/>
</dbReference>
<dbReference type="SMART" id="SM00471">
    <property type="entry name" value="HDc"/>
    <property type="match status" value="1"/>
</dbReference>
<evidence type="ECO:0000313" key="4">
    <source>
        <dbReference type="EMBL" id="SJM56974.1"/>
    </source>
</evidence>
<dbReference type="InterPro" id="IPR006261">
    <property type="entry name" value="dGTPase"/>
</dbReference>
<evidence type="ECO:0000259" key="3">
    <source>
        <dbReference type="SMART" id="SM00471"/>
    </source>
</evidence>
<dbReference type="NCBIfam" id="TIGR01353">
    <property type="entry name" value="dGTP_triPase"/>
    <property type="match status" value="1"/>
</dbReference>
<feature type="compositionally biased region" description="Polar residues" evidence="2">
    <location>
        <begin position="13"/>
        <end position="31"/>
    </location>
</feature>
<dbReference type="GO" id="GO:0008832">
    <property type="term" value="F:dGTPase activity"/>
    <property type="evidence" value="ECO:0007669"/>
    <property type="project" value="TreeGrafter"/>
</dbReference>
<feature type="region of interest" description="Disordered" evidence="2">
    <location>
        <begin position="1"/>
        <end position="40"/>
    </location>
</feature>
<gene>
    <name evidence="4" type="ORF">FM111_05600</name>
</gene>
<dbReference type="Gene3D" id="1.10.3550.10">
    <property type="entry name" value="eoxyguanosinetriphosphate triphosphohydrolase domain-like"/>
    <property type="match status" value="1"/>
</dbReference>
<dbReference type="GO" id="GO:0006203">
    <property type="term" value="P:dGTP catabolic process"/>
    <property type="evidence" value="ECO:0007669"/>
    <property type="project" value="TreeGrafter"/>
</dbReference>
<dbReference type="PANTHER" id="PTHR11373">
    <property type="entry name" value="DEOXYNUCLEOSIDE TRIPHOSPHATE TRIPHOSPHOHYDROLASE"/>
    <property type="match status" value="1"/>
</dbReference>
<dbReference type="RefSeq" id="WP_087139876.1">
    <property type="nucleotide sequence ID" value="NZ_FUIE01000033.1"/>
</dbReference>
<dbReference type="Gene3D" id="1.10.3410.10">
    <property type="entry name" value="putative deoxyguanosinetriphosphate triphosphohydrolase like domain"/>
    <property type="match status" value="1"/>
</dbReference>
<dbReference type="OrthoDB" id="9803619at2"/>